<dbReference type="PROSITE" id="PS00600">
    <property type="entry name" value="AA_TRANSFER_CLASS_3"/>
    <property type="match status" value="1"/>
</dbReference>
<dbReference type="InterPro" id="IPR015424">
    <property type="entry name" value="PyrdxlP-dep_Trfase"/>
</dbReference>
<gene>
    <name evidence="12" type="primary">rocD</name>
    <name evidence="12" type="ORF">CEP64_12125</name>
</gene>
<evidence type="ECO:0000256" key="4">
    <source>
        <dbReference type="ARBA" id="ARBA00022490"/>
    </source>
</evidence>
<dbReference type="EMBL" id="CP022046">
    <property type="protein sequence ID" value="ASE35304.1"/>
    <property type="molecule type" value="Genomic_DNA"/>
</dbReference>
<keyword evidence="7" id="KW-0641">Proline biosynthesis</keyword>
<dbReference type="InterPro" id="IPR049704">
    <property type="entry name" value="Aminotrans_3_PPA_site"/>
</dbReference>
<comment type="pathway">
    <text evidence="2">Amino-acid biosynthesis; L-proline biosynthesis; L-glutamate 5-semialdehyde from L-ornithine: step 1/1.</text>
</comment>
<name>A0AAI8DK79_MAMSC</name>
<dbReference type="InterPro" id="IPR015421">
    <property type="entry name" value="PyrdxlP-dep_Trfase_major"/>
</dbReference>
<dbReference type="KEGG" id="sscu:CEP64_12125"/>
<protein>
    <recommendedName>
        <fullName evidence="3">ornithine aminotransferase</fullName>
        <ecNumber evidence="3">2.6.1.13</ecNumber>
    </recommendedName>
    <alternativeName>
        <fullName evidence="10">Ornithine--oxo-acid aminotransferase</fullName>
    </alternativeName>
</protein>
<dbReference type="AlphaFoldDB" id="A0AAI8DK79"/>
<dbReference type="GO" id="GO:0004587">
    <property type="term" value="F:ornithine aminotransferase activity"/>
    <property type="evidence" value="ECO:0007669"/>
    <property type="project" value="UniProtKB-EC"/>
</dbReference>
<keyword evidence="4" id="KW-0963">Cytoplasm</keyword>
<dbReference type="GO" id="GO:0008652">
    <property type="term" value="P:amino acid biosynthetic process"/>
    <property type="evidence" value="ECO:0007669"/>
    <property type="project" value="UniProtKB-KW"/>
</dbReference>
<proteinExistence type="inferred from homology"/>
<dbReference type="SUPFAM" id="SSF53383">
    <property type="entry name" value="PLP-dependent transferases"/>
    <property type="match status" value="1"/>
</dbReference>
<evidence type="ECO:0000256" key="2">
    <source>
        <dbReference type="ARBA" id="ARBA00004998"/>
    </source>
</evidence>
<evidence type="ECO:0000256" key="6">
    <source>
        <dbReference type="ARBA" id="ARBA00022605"/>
    </source>
</evidence>
<dbReference type="CDD" id="cd00610">
    <property type="entry name" value="OAT_like"/>
    <property type="match status" value="1"/>
</dbReference>
<dbReference type="Gene3D" id="3.40.640.10">
    <property type="entry name" value="Type I PLP-dependent aspartate aminotransferase-like (Major domain)"/>
    <property type="match status" value="1"/>
</dbReference>
<keyword evidence="5" id="KW-0032">Aminotransferase</keyword>
<evidence type="ECO:0000256" key="5">
    <source>
        <dbReference type="ARBA" id="ARBA00022576"/>
    </source>
</evidence>
<dbReference type="InterPro" id="IPR010164">
    <property type="entry name" value="Orn_aminotrans"/>
</dbReference>
<evidence type="ECO:0000256" key="7">
    <source>
        <dbReference type="ARBA" id="ARBA00022650"/>
    </source>
</evidence>
<dbReference type="InterPro" id="IPR050103">
    <property type="entry name" value="Class-III_PLP-dep_AT"/>
</dbReference>
<comment type="similarity">
    <text evidence="11">Belongs to the class-III pyridoxal-phosphate-dependent aminotransferase family.</text>
</comment>
<accession>A0AAI8DK79</accession>
<keyword evidence="9 11" id="KW-0663">Pyridoxal phosphate</keyword>
<dbReference type="Proteomes" id="UP000197058">
    <property type="component" value="Chromosome"/>
</dbReference>
<dbReference type="FunFam" id="3.40.640.10:FF:000011">
    <property type="entry name" value="Ornithine aminotransferase"/>
    <property type="match status" value="1"/>
</dbReference>
<dbReference type="InterPro" id="IPR015422">
    <property type="entry name" value="PyrdxlP-dep_Trfase_small"/>
</dbReference>
<dbReference type="RefSeq" id="WP_078354877.1">
    <property type="nucleotide sequence ID" value="NZ_CP022046.2"/>
</dbReference>
<keyword evidence="6" id="KW-0028">Amino-acid biosynthesis</keyword>
<dbReference type="InterPro" id="IPR005814">
    <property type="entry name" value="Aminotrans_3"/>
</dbReference>
<keyword evidence="8" id="KW-0808">Transferase</keyword>
<dbReference type="PIRSF" id="PIRSF000521">
    <property type="entry name" value="Transaminase_4ab_Lys_Orn"/>
    <property type="match status" value="1"/>
</dbReference>
<reference evidence="13" key="1">
    <citation type="submission" date="2017-06" db="EMBL/GenBank/DDBJ databases">
        <title>FDA dAtabase for Regulatory Grade micrObial Sequences (FDA-ARGOS): Supporting development and validation of Infectious Disease Dx tests.</title>
        <authorList>
            <person name="Goldberg B."/>
            <person name="Campos J."/>
            <person name="Tallon L."/>
            <person name="Sadzewicz L."/>
            <person name="Sengamalay N."/>
            <person name="Ott S."/>
            <person name="Godinez A."/>
            <person name="Nagaraj S."/>
            <person name="Vavikolanu K."/>
            <person name="Nadendla S."/>
            <person name="George J."/>
            <person name="Geyer C."/>
            <person name="Sichtig H."/>
        </authorList>
    </citation>
    <scope>NUCLEOTIDE SEQUENCE [LARGE SCALE GENOMIC DNA]</scope>
    <source>
        <strain evidence="13">FDAARGOS_285</strain>
    </source>
</reference>
<dbReference type="Gene3D" id="3.90.1150.10">
    <property type="entry name" value="Aspartate Aminotransferase, domain 1"/>
    <property type="match status" value="1"/>
</dbReference>
<dbReference type="PANTHER" id="PTHR11986">
    <property type="entry name" value="AMINOTRANSFERASE CLASS III"/>
    <property type="match status" value="1"/>
</dbReference>
<comment type="cofactor">
    <cofactor evidence="1">
        <name>pyridoxal 5'-phosphate</name>
        <dbReference type="ChEBI" id="CHEBI:597326"/>
    </cofactor>
</comment>
<evidence type="ECO:0000256" key="1">
    <source>
        <dbReference type="ARBA" id="ARBA00001933"/>
    </source>
</evidence>
<dbReference type="PANTHER" id="PTHR11986:SF18">
    <property type="entry name" value="ORNITHINE AMINOTRANSFERASE, MITOCHONDRIAL"/>
    <property type="match status" value="1"/>
</dbReference>
<evidence type="ECO:0000313" key="13">
    <source>
        <dbReference type="Proteomes" id="UP000197058"/>
    </source>
</evidence>
<evidence type="ECO:0000313" key="12">
    <source>
        <dbReference type="EMBL" id="ASE35304.1"/>
    </source>
</evidence>
<evidence type="ECO:0000256" key="9">
    <source>
        <dbReference type="ARBA" id="ARBA00022898"/>
    </source>
</evidence>
<dbReference type="EC" id="2.6.1.13" evidence="3"/>
<sequence length="401" mass="43429">MNQFIALTEKYSPNNYSPLDIVLTEGKGAYVKDSDGKTYIDCVSGFSVLNQGHGHPKIIQAFLDQSQKITMTSRALYSDNLGTWEEKICKLANKNKVLPMNTGTEAVETAIKVATKWGQDIKGINALDAEIIAMEGNFHGRTIGSLSLSSNDSYKEGFGVLAGNIKYSEFGNAEEIATLITPNTTAIILEPIQGEGGVHIPPKNFIKEVKALCEQHQILLIADEIQVGLGRTGKMFAMEWEGVEPDIYLLGKALGGGLYPISAVVANDDVMQVLTPGTHGSTFGGNPLACAVSIAALDVLIDESLPERSQQLGEKLLNGLKKIESPIIKEVRGRGLFIGIELNEQAQSIVSSINEQGVLCKETQGNIIRLAPPLVIEEQDIDTIVNVITQTIEEKSKQYQS</sequence>
<evidence type="ECO:0000256" key="11">
    <source>
        <dbReference type="RuleBase" id="RU003560"/>
    </source>
</evidence>
<dbReference type="Pfam" id="PF00202">
    <property type="entry name" value="Aminotran_3"/>
    <property type="match status" value="1"/>
</dbReference>
<evidence type="ECO:0000256" key="3">
    <source>
        <dbReference type="ARBA" id="ARBA00012924"/>
    </source>
</evidence>
<dbReference type="GO" id="GO:0030170">
    <property type="term" value="F:pyridoxal phosphate binding"/>
    <property type="evidence" value="ECO:0007669"/>
    <property type="project" value="InterPro"/>
</dbReference>
<evidence type="ECO:0000256" key="10">
    <source>
        <dbReference type="ARBA" id="ARBA00030587"/>
    </source>
</evidence>
<evidence type="ECO:0000256" key="8">
    <source>
        <dbReference type="ARBA" id="ARBA00022679"/>
    </source>
</evidence>
<dbReference type="NCBIfam" id="TIGR01885">
    <property type="entry name" value="Orn_aminotrans"/>
    <property type="match status" value="1"/>
</dbReference>
<organism evidence="12 13">
    <name type="scientific">Mammaliicoccus sciuri</name>
    <name type="common">Staphylococcus sciuri</name>
    <dbReference type="NCBI Taxonomy" id="1296"/>
    <lineage>
        <taxon>Bacteria</taxon>
        <taxon>Bacillati</taxon>
        <taxon>Bacillota</taxon>
        <taxon>Bacilli</taxon>
        <taxon>Bacillales</taxon>
        <taxon>Staphylococcaceae</taxon>
        <taxon>Mammaliicoccus</taxon>
    </lineage>
</organism>
<dbReference type="GO" id="GO:0042802">
    <property type="term" value="F:identical protein binding"/>
    <property type="evidence" value="ECO:0007669"/>
    <property type="project" value="TreeGrafter"/>
</dbReference>